<dbReference type="SUPFAM" id="SSF88659">
    <property type="entry name" value="Sigma3 and sigma4 domains of RNA polymerase sigma factors"/>
    <property type="match status" value="1"/>
</dbReference>
<dbReference type="InterPro" id="IPR014284">
    <property type="entry name" value="RNA_pol_sigma-70_dom"/>
</dbReference>
<dbReference type="CDD" id="cd06171">
    <property type="entry name" value="Sigma70_r4"/>
    <property type="match status" value="1"/>
</dbReference>
<dbReference type="InterPro" id="IPR013324">
    <property type="entry name" value="RNA_pol_sigma_r3/r4-like"/>
</dbReference>
<dbReference type="InterPro" id="IPR039425">
    <property type="entry name" value="RNA_pol_sigma-70-like"/>
</dbReference>
<gene>
    <name evidence="8" type="ORF">GCM10010411_93960</name>
</gene>
<dbReference type="InterPro" id="IPR014325">
    <property type="entry name" value="RNA_pol_sigma-E_actinobac"/>
</dbReference>
<evidence type="ECO:0000313" key="9">
    <source>
        <dbReference type="Proteomes" id="UP001501509"/>
    </source>
</evidence>
<evidence type="ECO:0000256" key="2">
    <source>
        <dbReference type="ARBA" id="ARBA00023015"/>
    </source>
</evidence>
<dbReference type="InterPro" id="IPR007627">
    <property type="entry name" value="RNA_pol_sigma70_r2"/>
</dbReference>
<reference evidence="9" key="1">
    <citation type="journal article" date="2019" name="Int. J. Syst. Evol. Microbiol.">
        <title>The Global Catalogue of Microorganisms (GCM) 10K type strain sequencing project: providing services to taxonomists for standard genome sequencing and annotation.</title>
        <authorList>
            <consortium name="The Broad Institute Genomics Platform"/>
            <consortium name="The Broad Institute Genome Sequencing Center for Infectious Disease"/>
            <person name="Wu L."/>
            <person name="Ma J."/>
        </authorList>
    </citation>
    <scope>NUCLEOTIDE SEQUENCE [LARGE SCALE GENOMIC DNA]</scope>
    <source>
        <strain evidence="9">JCM 6833</strain>
    </source>
</reference>
<dbReference type="Gene3D" id="1.10.1740.10">
    <property type="match status" value="1"/>
</dbReference>
<dbReference type="Gene3D" id="1.10.10.10">
    <property type="entry name" value="Winged helix-like DNA-binding domain superfamily/Winged helix DNA-binding domain"/>
    <property type="match status" value="1"/>
</dbReference>
<keyword evidence="3" id="KW-0731">Sigma factor</keyword>
<evidence type="ECO:0000256" key="5">
    <source>
        <dbReference type="ARBA" id="ARBA00023163"/>
    </source>
</evidence>
<comment type="similarity">
    <text evidence="1">Belongs to the sigma-70 factor family. ECF subfamily.</text>
</comment>
<evidence type="ECO:0000313" key="8">
    <source>
        <dbReference type="EMBL" id="GAA2639022.1"/>
    </source>
</evidence>
<evidence type="ECO:0000259" key="6">
    <source>
        <dbReference type="Pfam" id="PF04542"/>
    </source>
</evidence>
<evidence type="ECO:0000256" key="1">
    <source>
        <dbReference type="ARBA" id="ARBA00010641"/>
    </source>
</evidence>
<name>A0ABP6D9B6_9ACTN</name>
<accession>A0ABP6D9B6</accession>
<dbReference type="NCBIfam" id="TIGR02983">
    <property type="entry name" value="SigE-fam_strep"/>
    <property type="match status" value="1"/>
</dbReference>
<dbReference type="EMBL" id="BAAATD010000027">
    <property type="protein sequence ID" value="GAA2639022.1"/>
    <property type="molecule type" value="Genomic_DNA"/>
</dbReference>
<feature type="domain" description="RNA polymerase sigma-70 region 2" evidence="6">
    <location>
        <begin position="13"/>
        <end position="76"/>
    </location>
</feature>
<protein>
    <submittedName>
        <fullName evidence="8">SigE family RNA polymerase sigma factor</fullName>
    </submittedName>
</protein>
<dbReference type="PANTHER" id="PTHR43133">
    <property type="entry name" value="RNA POLYMERASE ECF-TYPE SIGMA FACTO"/>
    <property type="match status" value="1"/>
</dbReference>
<dbReference type="Pfam" id="PF04542">
    <property type="entry name" value="Sigma70_r2"/>
    <property type="match status" value="1"/>
</dbReference>
<evidence type="ECO:0000256" key="3">
    <source>
        <dbReference type="ARBA" id="ARBA00023082"/>
    </source>
</evidence>
<proteinExistence type="inferred from homology"/>
<dbReference type="Proteomes" id="UP001501509">
    <property type="component" value="Unassembled WGS sequence"/>
</dbReference>
<dbReference type="InterPro" id="IPR013249">
    <property type="entry name" value="RNA_pol_sigma70_r4_t2"/>
</dbReference>
<keyword evidence="2" id="KW-0805">Transcription regulation</keyword>
<evidence type="ECO:0000259" key="7">
    <source>
        <dbReference type="Pfam" id="PF08281"/>
    </source>
</evidence>
<evidence type="ECO:0000256" key="4">
    <source>
        <dbReference type="ARBA" id="ARBA00023125"/>
    </source>
</evidence>
<keyword evidence="5" id="KW-0804">Transcription</keyword>
<dbReference type="Pfam" id="PF08281">
    <property type="entry name" value="Sigma70_r4_2"/>
    <property type="match status" value="1"/>
</dbReference>
<feature type="domain" description="RNA polymerase sigma factor 70 region 4 type 2" evidence="7">
    <location>
        <begin position="104"/>
        <end position="154"/>
    </location>
</feature>
<dbReference type="SUPFAM" id="SSF88946">
    <property type="entry name" value="Sigma2 domain of RNA polymerase sigma factors"/>
    <property type="match status" value="1"/>
</dbReference>
<organism evidence="8 9">
    <name type="scientific">Actinomadura fulvescens</name>
    <dbReference type="NCBI Taxonomy" id="46160"/>
    <lineage>
        <taxon>Bacteria</taxon>
        <taxon>Bacillati</taxon>
        <taxon>Actinomycetota</taxon>
        <taxon>Actinomycetes</taxon>
        <taxon>Streptosporangiales</taxon>
        <taxon>Thermomonosporaceae</taxon>
        <taxon>Actinomadura</taxon>
    </lineage>
</organism>
<comment type="caution">
    <text evidence="8">The sequence shown here is derived from an EMBL/GenBank/DDBJ whole genome shotgun (WGS) entry which is preliminary data.</text>
</comment>
<dbReference type="NCBIfam" id="TIGR02937">
    <property type="entry name" value="sigma70-ECF"/>
    <property type="match status" value="1"/>
</dbReference>
<dbReference type="InterPro" id="IPR036388">
    <property type="entry name" value="WH-like_DNA-bd_sf"/>
</dbReference>
<dbReference type="InterPro" id="IPR013325">
    <property type="entry name" value="RNA_pol_sigma_r2"/>
</dbReference>
<dbReference type="PANTHER" id="PTHR43133:SF50">
    <property type="entry name" value="ECF RNA POLYMERASE SIGMA FACTOR SIGM"/>
    <property type="match status" value="1"/>
</dbReference>
<sequence>MADSELGRFEEFITHRLPALYRYACVLTGNHHDAEDLVQEALTRVGTHWWRVRHKDDPEGYVRTAMVRILANRRRGLRERLMAHTPDQPVDDAGLDGLISDAAMIAYLAGLPRRMRAVLVLRYVDQLGDAEIAEVLGCSPATVRSQAARGLAKLRTASHMEESHE</sequence>
<keyword evidence="4" id="KW-0238">DNA-binding</keyword>
<keyword evidence="9" id="KW-1185">Reference proteome</keyword>